<dbReference type="GeneID" id="34463690"/>
<dbReference type="RefSeq" id="XP_022397686.1">
    <property type="nucleotide sequence ID" value="XM_022547429.1"/>
</dbReference>
<protein>
    <submittedName>
        <fullName evidence="2">Uncharacterized protein</fullName>
    </submittedName>
</protein>
<dbReference type="OrthoDB" id="2156052at2759"/>
<organism evidence="2 3">
    <name type="scientific">Aspergillus glaucus CBS 516.65</name>
    <dbReference type="NCBI Taxonomy" id="1160497"/>
    <lineage>
        <taxon>Eukaryota</taxon>
        <taxon>Fungi</taxon>
        <taxon>Dikarya</taxon>
        <taxon>Ascomycota</taxon>
        <taxon>Pezizomycotina</taxon>
        <taxon>Eurotiomycetes</taxon>
        <taxon>Eurotiomycetidae</taxon>
        <taxon>Eurotiales</taxon>
        <taxon>Aspergillaceae</taxon>
        <taxon>Aspergillus</taxon>
        <taxon>Aspergillus subgen. Aspergillus</taxon>
    </lineage>
</organism>
<evidence type="ECO:0000313" key="2">
    <source>
        <dbReference type="EMBL" id="OJJ80988.1"/>
    </source>
</evidence>
<reference evidence="3" key="1">
    <citation type="journal article" date="2017" name="Genome Biol.">
        <title>Comparative genomics reveals high biological diversity and specific adaptations in the industrially and medically important fungal genus Aspergillus.</title>
        <authorList>
            <person name="de Vries R.P."/>
            <person name="Riley R."/>
            <person name="Wiebenga A."/>
            <person name="Aguilar-Osorio G."/>
            <person name="Amillis S."/>
            <person name="Uchima C.A."/>
            <person name="Anderluh G."/>
            <person name="Asadollahi M."/>
            <person name="Askin M."/>
            <person name="Barry K."/>
            <person name="Battaglia E."/>
            <person name="Bayram O."/>
            <person name="Benocci T."/>
            <person name="Braus-Stromeyer S.A."/>
            <person name="Caldana C."/>
            <person name="Canovas D."/>
            <person name="Cerqueira G.C."/>
            <person name="Chen F."/>
            <person name="Chen W."/>
            <person name="Choi C."/>
            <person name="Clum A."/>
            <person name="Dos Santos R.A."/>
            <person name="Damasio A.R."/>
            <person name="Diallinas G."/>
            <person name="Emri T."/>
            <person name="Fekete E."/>
            <person name="Flipphi M."/>
            <person name="Freyberg S."/>
            <person name="Gallo A."/>
            <person name="Gournas C."/>
            <person name="Habgood R."/>
            <person name="Hainaut M."/>
            <person name="Harispe M.L."/>
            <person name="Henrissat B."/>
            <person name="Hilden K.S."/>
            <person name="Hope R."/>
            <person name="Hossain A."/>
            <person name="Karabika E."/>
            <person name="Karaffa L."/>
            <person name="Karanyi Z."/>
            <person name="Krasevec N."/>
            <person name="Kuo A."/>
            <person name="Kusch H."/>
            <person name="LaButti K."/>
            <person name="Lagendijk E.L."/>
            <person name="Lapidus A."/>
            <person name="Levasseur A."/>
            <person name="Lindquist E."/>
            <person name="Lipzen A."/>
            <person name="Logrieco A.F."/>
            <person name="MacCabe A."/>
            <person name="Maekelae M.R."/>
            <person name="Malavazi I."/>
            <person name="Melin P."/>
            <person name="Meyer V."/>
            <person name="Mielnichuk N."/>
            <person name="Miskei M."/>
            <person name="Molnar A.P."/>
            <person name="Mule G."/>
            <person name="Ngan C.Y."/>
            <person name="Orejas M."/>
            <person name="Orosz E."/>
            <person name="Ouedraogo J.P."/>
            <person name="Overkamp K.M."/>
            <person name="Park H.-S."/>
            <person name="Perrone G."/>
            <person name="Piumi F."/>
            <person name="Punt P.J."/>
            <person name="Ram A.F."/>
            <person name="Ramon A."/>
            <person name="Rauscher S."/>
            <person name="Record E."/>
            <person name="Riano-Pachon D.M."/>
            <person name="Robert V."/>
            <person name="Roehrig J."/>
            <person name="Ruller R."/>
            <person name="Salamov A."/>
            <person name="Salih N.S."/>
            <person name="Samson R.A."/>
            <person name="Sandor E."/>
            <person name="Sanguinetti M."/>
            <person name="Schuetze T."/>
            <person name="Sepcic K."/>
            <person name="Shelest E."/>
            <person name="Sherlock G."/>
            <person name="Sophianopoulou V."/>
            <person name="Squina F.M."/>
            <person name="Sun H."/>
            <person name="Susca A."/>
            <person name="Todd R.B."/>
            <person name="Tsang A."/>
            <person name="Unkles S.E."/>
            <person name="van de Wiele N."/>
            <person name="van Rossen-Uffink D."/>
            <person name="Oliveira J.V."/>
            <person name="Vesth T.C."/>
            <person name="Visser J."/>
            <person name="Yu J.-H."/>
            <person name="Zhou M."/>
            <person name="Andersen M.R."/>
            <person name="Archer D.B."/>
            <person name="Baker S.E."/>
            <person name="Benoit I."/>
            <person name="Brakhage A.A."/>
            <person name="Braus G.H."/>
            <person name="Fischer R."/>
            <person name="Frisvad J.C."/>
            <person name="Goldman G.H."/>
            <person name="Houbraken J."/>
            <person name="Oakley B."/>
            <person name="Pocsi I."/>
            <person name="Scazzocchio C."/>
            <person name="Seiboth B."/>
            <person name="vanKuyk P.A."/>
            <person name="Wortman J."/>
            <person name="Dyer P.S."/>
            <person name="Grigoriev I.V."/>
        </authorList>
    </citation>
    <scope>NUCLEOTIDE SEQUENCE [LARGE SCALE GENOMIC DNA]</scope>
    <source>
        <strain evidence="3">CBS 516.65</strain>
    </source>
</reference>
<accession>A0A1L9VAN1</accession>
<sequence>MERCLSAGLVHQDAEIRNIIYNPVTLQVRIIDIEIPQYERYKPQDPPGMQNSFDRSIIRWPRKSDSQSIVGMDLPTIREDRSDR</sequence>
<feature type="region of interest" description="Disordered" evidence="1">
    <location>
        <begin position="64"/>
        <end position="84"/>
    </location>
</feature>
<evidence type="ECO:0000256" key="1">
    <source>
        <dbReference type="SAM" id="MobiDB-lite"/>
    </source>
</evidence>
<dbReference type="AlphaFoldDB" id="A0A1L9VAN1"/>
<dbReference type="EMBL" id="KV878908">
    <property type="protein sequence ID" value="OJJ80988.1"/>
    <property type="molecule type" value="Genomic_DNA"/>
</dbReference>
<name>A0A1L9VAN1_ASPGL</name>
<gene>
    <name evidence="2" type="ORF">ASPGLDRAFT_50974</name>
</gene>
<evidence type="ECO:0000313" key="3">
    <source>
        <dbReference type="Proteomes" id="UP000184300"/>
    </source>
</evidence>
<dbReference type="Proteomes" id="UP000184300">
    <property type="component" value="Unassembled WGS sequence"/>
</dbReference>
<proteinExistence type="predicted"/>
<dbReference type="VEuPathDB" id="FungiDB:ASPGLDRAFT_50974"/>
<keyword evidence="3" id="KW-1185">Reference proteome</keyword>